<reference evidence="1 2" key="1">
    <citation type="submission" date="2022-01" db="EMBL/GenBank/DDBJ databases">
        <title>A chromosomal length assembly of Cordylochernes scorpioides.</title>
        <authorList>
            <person name="Zeh D."/>
            <person name="Zeh J."/>
        </authorList>
    </citation>
    <scope>NUCLEOTIDE SEQUENCE [LARGE SCALE GENOMIC DNA]</scope>
    <source>
        <strain evidence="1">IN4F17</strain>
        <tissue evidence="1">Whole Body</tissue>
    </source>
</reference>
<keyword evidence="2" id="KW-1185">Reference proteome</keyword>
<evidence type="ECO:0000313" key="1">
    <source>
        <dbReference type="EMBL" id="UYV81354.1"/>
    </source>
</evidence>
<name>A0ABY6LKH5_9ARAC</name>
<organism evidence="1 2">
    <name type="scientific">Cordylochernes scorpioides</name>
    <dbReference type="NCBI Taxonomy" id="51811"/>
    <lineage>
        <taxon>Eukaryota</taxon>
        <taxon>Metazoa</taxon>
        <taxon>Ecdysozoa</taxon>
        <taxon>Arthropoda</taxon>
        <taxon>Chelicerata</taxon>
        <taxon>Arachnida</taxon>
        <taxon>Pseudoscorpiones</taxon>
        <taxon>Cheliferoidea</taxon>
        <taxon>Chernetidae</taxon>
        <taxon>Cordylochernes</taxon>
    </lineage>
</organism>
<dbReference type="EMBL" id="CP092882">
    <property type="protein sequence ID" value="UYV81354.1"/>
    <property type="molecule type" value="Genomic_DNA"/>
</dbReference>
<dbReference type="Proteomes" id="UP001235939">
    <property type="component" value="Chromosome 20"/>
</dbReference>
<protein>
    <submittedName>
        <fullName evidence="1">Uncharacterized protein</fullName>
    </submittedName>
</protein>
<accession>A0ABY6LKH5</accession>
<gene>
    <name evidence="1" type="ORF">LAZ67_20000904</name>
</gene>
<proteinExistence type="predicted"/>
<sequence>MVNPMEPDLNGGREGPTNGRSVHGECIILFGCVTWWQQSVRSAGGSFFIGIPPRRTLSDVEYFGTYGLFLRQADLAPKEMASSDMRNRRHVQPLLTWSTNAAHPVSLD</sequence>
<evidence type="ECO:0000313" key="2">
    <source>
        <dbReference type="Proteomes" id="UP001235939"/>
    </source>
</evidence>